<protein>
    <recommendedName>
        <fullName evidence="4">MFS transporter permease</fullName>
    </recommendedName>
</protein>
<feature type="transmembrane region" description="Helical" evidence="1">
    <location>
        <begin position="63"/>
        <end position="81"/>
    </location>
</feature>
<keyword evidence="3" id="KW-1185">Reference proteome</keyword>
<name>A0A7C9LJZ1_9GAMM</name>
<evidence type="ECO:0000256" key="1">
    <source>
        <dbReference type="SAM" id="Phobius"/>
    </source>
</evidence>
<feature type="transmembrane region" description="Helical" evidence="1">
    <location>
        <begin position="129"/>
        <end position="151"/>
    </location>
</feature>
<comment type="caution">
    <text evidence="2">The sequence shown here is derived from an EMBL/GenBank/DDBJ whole genome shotgun (WGS) entry which is preliminary data.</text>
</comment>
<evidence type="ECO:0000313" key="2">
    <source>
        <dbReference type="EMBL" id="MUV13144.1"/>
    </source>
</evidence>
<gene>
    <name evidence="2" type="ORF">GN331_02880</name>
</gene>
<feature type="transmembrane region" description="Helical" evidence="1">
    <location>
        <begin position="171"/>
        <end position="190"/>
    </location>
</feature>
<dbReference type="RefSeq" id="WP_156640158.1">
    <property type="nucleotide sequence ID" value="NZ_WOXT01000001.1"/>
</dbReference>
<feature type="transmembrane region" description="Helical" evidence="1">
    <location>
        <begin position="33"/>
        <end position="51"/>
    </location>
</feature>
<keyword evidence="1" id="KW-0812">Transmembrane</keyword>
<evidence type="ECO:0008006" key="4">
    <source>
        <dbReference type="Google" id="ProtNLM"/>
    </source>
</evidence>
<dbReference type="AlphaFoldDB" id="A0A7C9LJZ1"/>
<organism evidence="2 3">
    <name type="scientific">Noviluteimonas gilva</name>
    <dbReference type="NCBI Taxonomy" id="2682097"/>
    <lineage>
        <taxon>Bacteria</taxon>
        <taxon>Pseudomonadati</taxon>
        <taxon>Pseudomonadota</taxon>
        <taxon>Gammaproteobacteria</taxon>
        <taxon>Lysobacterales</taxon>
        <taxon>Lysobacteraceae</taxon>
        <taxon>Noviluteimonas</taxon>
    </lineage>
</organism>
<keyword evidence="1" id="KW-1133">Transmembrane helix</keyword>
<sequence>MESNLYAPPVAVVADVPDVVEGKPFFVVGKAKFFLLFFLTAGFYQFVMYYIHWARFKRATKTPMWPIARAFFAIFFIHSLAEEVDHRLHRENIRYDWSPKLSATVVVVALIADRILGRIDESIVSAETSIIAMFALLLPTAWFLWQIQAAANLAAGDPDGQANRRLTLANWLWIVPFALLWLLVAAGLAMPDA</sequence>
<accession>A0A7C9LJZ1</accession>
<proteinExistence type="predicted"/>
<dbReference type="Proteomes" id="UP000479692">
    <property type="component" value="Unassembled WGS sequence"/>
</dbReference>
<evidence type="ECO:0000313" key="3">
    <source>
        <dbReference type="Proteomes" id="UP000479692"/>
    </source>
</evidence>
<keyword evidence="1" id="KW-0472">Membrane</keyword>
<dbReference type="EMBL" id="WOXT01000001">
    <property type="protein sequence ID" value="MUV13144.1"/>
    <property type="molecule type" value="Genomic_DNA"/>
</dbReference>
<reference evidence="2 3" key="1">
    <citation type="submission" date="2019-12" db="EMBL/GenBank/DDBJ databases">
        <authorList>
            <person name="Xu J."/>
        </authorList>
    </citation>
    <scope>NUCLEOTIDE SEQUENCE [LARGE SCALE GENOMIC DNA]</scope>
    <source>
        <strain evidence="2 3">HX-5-24</strain>
    </source>
</reference>